<keyword evidence="3" id="KW-1185">Reference proteome</keyword>
<evidence type="ECO:0000256" key="1">
    <source>
        <dbReference type="SAM" id="SignalP"/>
    </source>
</evidence>
<name>A0A8C8S479_9SAUR</name>
<feature type="chain" id="PRO_5034211924" description="Vitelline membrane outer layer protein 1 homolog" evidence="1">
    <location>
        <begin position="21"/>
        <end position="198"/>
    </location>
</feature>
<protein>
    <recommendedName>
        <fullName evidence="4">Vitelline membrane outer layer protein 1 homolog</fullName>
    </recommendedName>
</protein>
<reference evidence="2" key="2">
    <citation type="submission" date="2025-09" db="UniProtKB">
        <authorList>
            <consortium name="Ensembl"/>
        </authorList>
    </citation>
    <scope>IDENTIFICATION</scope>
</reference>
<feature type="signal peptide" evidence="1">
    <location>
        <begin position="1"/>
        <end position="20"/>
    </location>
</feature>
<dbReference type="InterPro" id="IPR036706">
    <property type="entry name" value="VOMI_sf"/>
</dbReference>
<dbReference type="Proteomes" id="UP000694393">
    <property type="component" value="Unplaced"/>
</dbReference>
<organism evidence="2 3">
    <name type="scientific">Pelusios castaneus</name>
    <name type="common">West African mud turtle</name>
    <dbReference type="NCBI Taxonomy" id="367368"/>
    <lineage>
        <taxon>Eukaryota</taxon>
        <taxon>Metazoa</taxon>
        <taxon>Chordata</taxon>
        <taxon>Craniata</taxon>
        <taxon>Vertebrata</taxon>
        <taxon>Euteleostomi</taxon>
        <taxon>Archelosauria</taxon>
        <taxon>Testudinata</taxon>
        <taxon>Testudines</taxon>
        <taxon>Pleurodira</taxon>
        <taxon>Pelomedusidae</taxon>
        <taxon>Pelusios</taxon>
    </lineage>
</organism>
<dbReference type="SUPFAM" id="SSF51092">
    <property type="entry name" value="Vitelline membrane outer protein-I (VMO-I)"/>
    <property type="match status" value="1"/>
</dbReference>
<dbReference type="Pfam" id="PF03762">
    <property type="entry name" value="VOMI"/>
    <property type="match status" value="1"/>
</dbReference>
<dbReference type="PANTHER" id="PTHR18841">
    <property type="entry name" value="VITELLINE MEMBRANE OUTER LAYER PROTEIN I-RELATED"/>
    <property type="match status" value="1"/>
</dbReference>
<evidence type="ECO:0008006" key="4">
    <source>
        <dbReference type="Google" id="ProtNLM"/>
    </source>
</evidence>
<dbReference type="Ensembl" id="ENSPCET00000015590.1">
    <property type="protein sequence ID" value="ENSPCEP00000015054.1"/>
    <property type="gene ID" value="ENSPCEG00000011916.1"/>
</dbReference>
<sequence>MLVPLSTPLCLLLALGGALGVWGKAPPSRPYNQILTAPSGAPWGVWGPVEMCPEGTYANGFALKLQPHQEEDAPKEENKTALNGVRLHCSDGTTVQSGVGARGRWLRTRYCPRGYIRAFSLHVEHAGDRAAATDLRMACSDGEVLARAGDRAGASEGPWGDACISGSVCGLQSRVTEPLGPWGNDAALNDIRFFCCPP</sequence>
<dbReference type="PANTHER" id="PTHR18841:SF2">
    <property type="entry name" value="VITELLINE MEMBRANE OUTER LAYER PROTEIN 1 HOMOLOG"/>
    <property type="match status" value="1"/>
</dbReference>
<proteinExistence type="predicted"/>
<evidence type="ECO:0000313" key="3">
    <source>
        <dbReference type="Proteomes" id="UP000694393"/>
    </source>
</evidence>
<accession>A0A8C8S479</accession>
<dbReference type="Gene3D" id="2.100.10.20">
    <property type="entry name" value="Vitelline membrane outer layer protein I (VOMI)"/>
    <property type="match status" value="1"/>
</dbReference>
<reference evidence="2" key="1">
    <citation type="submission" date="2025-08" db="UniProtKB">
        <authorList>
            <consortium name="Ensembl"/>
        </authorList>
    </citation>
    <scope>IDENTIFICATION</scope>
</reference>
<dbReference type="AlphaFoldDB" id="A0A8C8S479"/>
<keyword evidence="1" id="KW-0732">Signal</keyword>
<dbReference type="GO" id="GO:0005615">
    <property type="term" value="C:extracellular space"/>
    <property type="evidence" value="ECO:0007669"/>
    <property type="project" value="TreeGrafter"/>
</dbReference>
<dbReference type="InterPro" id="IPR005515">
    <property type="entry name" value="VOMI"/>
</dbReference>
<evidence type="ECO:0000313" key="2">
    <source>
        <dbReference type="Ensembl" id="ENSPCEP00000015054.1"/>
    </source>
</evidence>